<dbReference type="OrthoDB" id="1919336at2759"/>
<sequence>MPSKLTKDANAPKKPLSAYILFSADERPKLKATGLDNFAEMSKALAAAWKQVDAKTKAHYEKEHEQEKIRYENELKEYQKSGQPAPSSKVGQKLQLASKSETTKSITTTTAAATKSKKSAPVVKDASEDDEEGEVQSEEEEEEEEEKLAPPVKSSRKKI</sequence>
<proteinExistence type="predicted"/>
<evidence type="ECO:0000313" key="5">
    <source>
        <dbReference type="EMBL" id="CAF1325442.1"/>
    </source>
</evidence>
<evidence type="ECO:0000259" key="4">
    <source>
        <dbReference type="PROSITE" id="PS50118"/>
    </source>
</evidence>
<evidence type="ECO:0000256" key="3">
    <source>
        <dbReference type="SAM" id="MobiDB-lite"/>
    </source>
</evidence>
<dbReference type="Gene3D" id="1.10.30.10">
    <property type="entry name" value="High mobility group box domain"/>
    <property type="match status" value="1"/>
</dbReference>
<comment type="caution">
    <text evidence="5">The sequence shown here is derived from an EMBL/GenBank/DDBJ whole genome shotgun (WGS) entry which is preliminary data.</text>
</comment>
<dbReference type="GO" id="GO:0003677">
    <property type="term" value="F:DNA binding"/>
    <property type="evidence" value="ECO:0007669"/>
    <property type="project" value="UniProtKB-UniRule"/>
</dbReference>
<evidence type="ECO:0000256" key="2">
    <source>
        <dbReference type="PROSITE-ProRule" id="PRU00267"/>
    </source>
</evidence>
<evidence type="ECO:0000313" key="6">
    <source>
        <dbReference type="EMBL" id="CAF1634153.1"/>
    </source>
</evidence>
<keyword evidence="2" id="KW-0539">Nucleus</keyword>
<dbReference type="SUPFAM" id="SSF47095">
    <property type="entry name" value="HMG-box"/>
    <property type="match status" value="1"/>
</dbReference>
<dbReference type="PANTHER" id="PTHR48112:SF22">
    <property type="entry name" value="MITOCHONDRIAL TRANSCRIPTION FACTOR A, ISOFORM B"/>
    <property type="match status" value="1"/>
</dbReference>
<dbReference type="Proteomes" id="UP000681967">
    <property type="component" value="Unassembled WGS sequence"/>
</dbReference>
<feature type="region of interest" description="Disordered" evidence="3">
    <location>
        <begin position="55"/>
        <end position="159"/>
    </location>
</feature>
<dbReference type="AlphaFoldDB" id="A0A815FHE2"/>
<accession>A0A815FHE2</accession>
<evidence type="ECO:0000256" key="1">
    <source>
        <dbReference type="ARBA" id="ARBA00023125"/>
    </source>
</evidence>
<reference evidence="5" key="1">
    <citation type="submission" date="2021-02" db="EMBL/GenBank/DDBJ databases">
        <authorList>
            <person name="Nowell W R."/>
        </authorList>
    </citation>
    <scope>NUCLEOTIDE SEQUENCE</scope>
</reference>
<keyword evidence="1 2" id="KW-0238">DNA-binding</keyword>
<dbReference type="InterPro" id="IPR050342">
    <property type="entry name" value="HMGB"/>
</dbReference>
<evidence type="ECO:0000313" key="9">
    <source>
        <dbReference type="Proteomes" id="UP000663855"/>
    </source>
</evidence>
<feature type="compositionally biased region" description="Basic and acidic residues" evidence="3">
    <location>
        <begin position="55"/>
        <end position="79"/>
    </location>
</feature>
<dbReference type="SMART" id="SM00398">
    <property type="entry name" value="HMG"/>
    <property type="match status" value="1"/>
</dbReference>
<dbReference type="EMBL" id="CAJNOW010014653">
    <property type="protein sequence ID" value="CAF1634153.1"/>
    <property type="molecule type" value="Genomic_DNA"/>
</dbReference>
<evidence type="ECO:0000313" key="7">
    <source>
        <dbReference type="EMBL" id="CAF4114091.1"/>
    </source>
</evidence>
<dbReference type="Pfam" id="PF00505">
    <property type="entry name" value="HMG_box"/>
    <property type="match status" value="1"/>
</dbReference>
<dbReference type="PANTHER" id="PTHR48112">
    <property type="entry name" value="HIGH MOBILITY GROUP PROTEIN DSP1"/>
    <property type="match status" value="1"/>
</dbReference>
<protein>
    <recommendedName>
        <fullName evidence="4">HMG box domain-containing protein</fullName>
    </recommendedName>
</protein>
<dbReference type="GO" id="GO:0005634">
    <property type="term" value="C:nucleus"/>
    <property type="evidence" value="ECO:0007669"/>
    <property type="project" value="UniProtKB-UniRule"/>
</dbReference>
<feature type="compositionally biased region" description="Low complexity" evidence="3">
    <location>
        <begin position="97"/>
        <end position="114"/>
    </location>
</feature>
<feature type="compositionally biased region" description="Polar residues" evidence="3">
    <location>
        <begin position="80"/>
        <end position="90"/>
    </location>
</feature>
<dbReference type="EMBL" id="CAJOBJ010008507">
    <property type="protein sequence ID" value="CAF4114091.1"/>
    <property type="molecule type" value="Genomic_DNA"/>
</dbReference>
<dbReference type="Proteomes" id="UP000681720">
    <property type="component" value="Unassembled WGS sequence"/>
</dbReference>
<dbReference type="PROSITE" id="PS50118">
    <property type="entry name" value="HMG_BOX_2"/>
    <property type="match status" value="1"/>
</dbReference>
<dbReference type="EMBL" id="CAJOBH010014114">
    <property type="protein sequence ID" value="CAF4179394.1"/>
    <property type="molecule type" value="Genomic_DNA"/>
</dbReference>
<feature type="domain" description="HMG box" evidence="4">
    <location>
        <begin position="12"/>
        <end position="79"/>
    </location>
</feature>
<name>A0A815FHE2_9BILA</name>
<organism evidence="5 9">
    <name type="scientific">Rotaria magnacalcarata</name>
    <dbReference type="NCBI Taxonomy" id="392030"/>
    <lineage>
        <taxon>Eukaryota</taxon>
        <taxon>Metazoa</taxon>
        <taxon>Spiralia</taxon>
        <taxon>Gnathifera</taxon>
        <taxon>Rotifera</taxon>
        <taxon>Eurotatoria</taxon>
        <taxon>Bdelloidea</taxon>
        <taxon>Philodinida</taxon>
        <taxon>Philodinidae</taxon>
        <taxon>Rotaria</taxon>
    </lineage>
</organism>
<dbReference type="Proteomes" id="UP000663834">
    <property type="component" value="Unassembled WGS sequence"/>
</dbReference>
<dbReference type="Proteomes" id="UP000663855">
    <property type="component" value="Unassembled WGS sequence"/>
</dbReference>
<dbReference type="EMBL" id="CAJNOV010008523">
    <property type="protein sequence ID" value="CAF1325442.1"/>
    <property type="molecule type" value="Genomic_DNA"/>
</dbReference>
<feature type="compositionally biased region" description="Acidic residues" evidence="3">
    <location>
        <begin position="127"/>
        <end position="146"/>
    </location>
</feature>
<dbReference type="InterPro" id="IPR036910">
    <property type="entry name" value="HMG_box_dom_sf"/>
</dbReference>
<feature type="DNA-binding region" description="HMG box" evidence="2">
    <location>
        <begin position="12"/>
        <end position="79"/>
    </location>
</feature>
<evidence type="ECO:0000313" key="8">
    <source>
        <dbReference type="EMBL" id="CAF4179394.1"/>
    </source>
</evidence>
<gene>
    <name evidence="8" type="ORF">BYL167_LOCUS22750</name>
    <name evidence="5" type="ORF">CJN711_LOCUS18151</name>
    <name evidence="7" type="ORF">GIL414_LOCUS17715</name>
    <name evidence="6" type="ORF">KQP761_LOCUS26746</name>
</gene>
<dbReference type="InterPro" id="IPR009071">
    <property type="entry name" value="HMG_box_dom"/>
</dbReference>